<dbReference type="InterPro" id="IPR036388">
    <property type="entry name" value="WH-like_DNA-bd_sf"/>
</dbReference>
<dbReference type="Proteomes" id="UP000275328">
    <property type="component" value="Chromosome"/>
</dbReference>
<dbReference type="Gene3D" id="1.10.10.10">
    <property type="entry name" value="Winged helix-like DNA-binding domain superfamily/Winged helix DNA-binding domain"/>
    <property type="match status" value="1"/>
</dbReference>
<keyword evidence="2" id="KW-1185">Reference proteome</keyword>
<dbReference type="SUPFAM" id="SSF88659">
    <property type="entry name" value="Sigma3 and sigma4 domains of RNA polymerase sigma factors"/>
    <property type="match status" value="1"/>
</dbReference>
<dbReference type="EMBL" id="CP032621">
    <property type="protein sequence ID" value="AYF96355.1"/>
    <property type="molecule type" value="Genomic_DNA"/>
</dbReference>
<name>A0A387B547_9STRE</name>
<dbReference type="PRINTS" id="PR00038">
    <property type="entry name" value="HTHLUXR"/>
</dbReference>
<proteinExistence type="predicted"/>
<dbReference type="InterPro" id="IPR000792">
    <property type="entry name" value="Tscrpt_reg_LuxR_C"/>
</dbReference>
<evidence type="ECO:0000313" key="1">
    <source>
        <dbReference type="EMBL" id="AYF96355.1"/>
    </source>
</evidence>
<accession>A0A387B547</accession>
<gene>
    <name evidence="1" type="ORF">D7D53_07705</name>
</gene>
<dbReference type="KEGG" id="sgw:D7D53_07705"/>
<evidence type="ECO:0000313" key="2">
    <source>
        <dbReference type="Proteomes" id="UP000275328"/>
    </source>
</evidence>
<protein>
    <submittedName>
        <fullName evidence="1">Sigma-70 family RNA polymerase sigma factor</fullName>
    </submittedName>
</protein>
<dbReference type="InterPro" id="IPR013324">
    <property type="entry name" value="RNA_pol_sigma_r3/r4-like"/>
</dbReference>
<dbReference type="GO" id="GO:0006355">
    <property type="term" value="P:regulation of DNA-templated transcription"/>
    <property type="evidence" value="ECO:0007669"/>
    <property type="project" value="InterPro"/>
</dbReference>
<organism evidence="1 2">
    <name type="scientific">Streptococcus gwangjuensis</name>
    <dbReference type="NCBI Taxonomy" id="1433513"/>
    <lineage>
        <taxon>Bacteria</taxon>
        <taxon>Bacillati</taxon>
        <taxon>Bacillota</taxon>
        <taxon>Bacilli</taxon>
        <taxon>Lactobacillales</taxon>
        <taxon>Streptococcaceae</taxon>
        <taxon>Streptococcus</taxon>
        <taxon>Streptococcus mitis group</taxon>
    </lineage>
</organism>
<reference evidence="1 2" key="1">
    <citation type="submission" date="2018-09" db="EMBL/GenBank/DDBJ databases">
        <title>Complete genome sequence of Streptococcus sp. KCOM 1679 (=ChDC B345).</title>
        <authorList>
            <person name="Kook J.-K."/>
            <person name="Park S.-N."/>
            <person name="Lim Y.K."/>
        </authorList>
    </citation>
    <scope>NUCLEOTIDE SEQUENCE [LARGE SCALE GENOMIC DNA]</scope>
    <source>
        <strain evidence="1 2">ChDC B345</strain>
    </source>
</reference>
<dbReference type="AlphaFoldDB" id="A0A387B547"/>
<sequence>MEPLWVVLVNPSRRYQHMVDLTKVEQRREEAIKKAKLSGDWDKVENLLNQSYENLCRKDRSHGLCSLDSSSIDKGSLLDTIADYNDPLSLLIKKEEIAIINDAIESLLSDKDREILFGVVEGRSYSSLAKEVGLSDKTVKRQYERIIERIKKFIISSEFC</sequence>